<reference evidence="2 3" key="1">
    <citation type="submission" date="2023-04" db="EMBL/GenBank/DDBJ databases">
        <title>Jannaschia ovalis sp. nov., a marine bacterium isolated from sea tidal flat.</title>
        <authorList>
            <person name="Kwon D.Y."/>
            <person name="Kim J.-J."/>
        </authorList>
    </citation>
    <scope>NUCLEOTIDE SEQUENCE [LARGE SCALE GENOMIC DNA]</scope>
    <source>
        <strain evidence="2 3">GRR-S6-38</strain>
    </source>
</reference>
<keyword evidence="3" id="KW-1185">Reference proteome</keyword>
<proteinExistence type="predicted"/>
<dbReference type="EMBL" id="CP122537">
    <property type="protein sequence ID" value="WGH79590.1"/>
    <property type="molecule type" value="Genomic_DNA"/>
</dbReference>
<feature type="signal peptide" evidence="1">
    <location>
        <begin position="1"/>
        <end position="23"/>
    </location>
</feature>
<dbReference type="Proteomes" id="UP001243420">
    <property type="component" value="Chromosome"/>
</dbReference>
<feature type="chain" id="PRO_5045269050" evidence="1">
    <location>
        <begin position="24"/>
        <end position="112"/>
    </location>
</feature>
<evidence type="ECO:0000256" key="1">
    <source>
        <dbReference type="SAM" id="SignalP"/>
    </source>
</evidence>
<evidence type="ECO:0000313" key="3">
    <source>
        <dbReference type="Proteomes" id="UP001243420"/>
    </source>
</evidence>
<dbReference type="RefSeq" id="WP_279966499.1">
    <property type="nucleotide sequence ID" value="NZ_CP122537.1"/>
</dbReference>
<keyword evidence="1" id="KW-0732">Signal</keyword>
<gene>
    <name evidence="2" type="ORF">P8627_04825</name>
</gene>
<protein>
    <submittedName>
        <fullName evidence="2">Uncharacterized protein</fullName>
    </submittedName>
</protein>
<organism evidence="2 3">
    <name type="scientific">Jannaschia ovalis</name>
    <dbReference type="NCBI Taxonomy" id="3038773"/>
    <lineage>
        <taxon>Bacteria</taxon>
        <taxon>Pseudomonadati</taxon>
        <taxon>Pseudomonadota</taxon>
        <taxon>Alphaproteobacteria</taxon>
        <taxon>Rhodobacterales</taxon>
        <taxon>Roseobacteraceae</taxon>
        <taxon>Jannaschia</taxon>
    </lineage>
</organism>
<accession>A0ABY8LGW0</accession>
<name>A0ABY8LGW0_9RHOB</name>
<sequence>MLNVQKSIIAAAIAMAAASPVSADSARDFAFRHVNASAEHMGDVQRVPEAPTLGVNVSSRGRSAIELAVRNHNESADKAGDAIGATNLTAAPRGPVRAAEIFARIAEETRGN</sequence>
<evidence type="ECO:0000313" key="2">
    <source>
        <dbReference type="EMBL" id="WGH79590.1"/>
    </source>
</evidence>